<comment type="caution">
    <text evidence="1">The sequence shown here is derived from an EMBL/GenBank/DDBJ whole genome shotgun (WGS) entry which is preliminary data.</text>
</comment>
<dbReference type="RefSeq" id="WP_303904927.1">
    <property type="nucleotide sequence ID" value="NZ_DYXC01000072.1"/>
</dbReference>
<protein>
    <submittedName>
        <fullName evidence="1">Uncharacterized protein</fullName>
    </submittedName>
</protein>
<organism evidence="1 2">
    <name type="scientific">Enteractinococcus helveticum</name>
    <dbReference type="NCBI Taxonomy" id="1837282"/>
    <lineage>
        <taxon>Bacteria</taxon>
        <taxon>Bacillati</taxon>
        <taxon>Actinomycetota</taxon>
        <taxon>Actinomycetes</taxon>
        <taxon>Micrococcales</taxon>
        <taxon>Micrococcaceae</taxon>
    </lineage>
</organism>
<evidence type="ECO:0000313" key="1">
    <source>
        <dbReference type="EMBL" id="HJF14545.1"/>
    </source>
</evidence>
<reference evidence="1" key="2">
    <citation type="submission" date="2021-09" db="EMBL/GenBank/DDBJ databases">
        <authorList>
            <person name="Gilroy R."/>
        </authorList>
    </citation>
    <scope>NUCLEOTIDE SEQUENCE</scope>
    <source>
        <strain evidence="1">ChiHjej13B12-14962</strain>
    </source>
</reference>
<sequence length="53" mass="6092">MKNLVVISRRPLAGGMHKHMAYSRDEQLVANTQRWTIVNDHFLALDDAITFIP</sequence>
<name>A0A921FMH4_9MICC</name>
<gene>
    <name evidence="1" type="ORF">K8V32_07025</name>
</gene>
<evidence type="ECO:0000313" key="2">
    <source>
        <dbReference type="Proteomes" id="UP000703315"/>
    </source>
</evidence>
<dbReference type="AlphaFoldDB" id="A0A921FMH4"/>
<accession>A0A921FMH4</accession>
<dbReference type="EMBL" id="DYXC01000072">
    <property type="protein sequence ID" value="HJF14545.1"/>
    <property type="molecule type" value="Genomic_DNA"/>
</dbReference>
<proteinExistence type="predicted"/>
<dbReference type="Proteomes" id="UP000703315">
    <property type="component" value="Unassembled WGS sequence"/>
</dbReference>
<reference evidence="1" key="1">
    <citation type="journal article" date="2021" name="PeerJ">
        <title>Extensive microbial diversity within the chicken gut microbiome revealed by metagenomics and culture.</title>
        <authorList>
            <person name="Gilroy R."/>
            <person name="Ravi A."/>
            <person name="Getino M."/>
            <person name="Pursley I."/>
            <person name="Horton D.L."/>
            <person name="Alikhan N.F."/>
            <person name="Baker D."/>
            <person name="Gharbi K."/>
            <person name="Hall N."/>
            <person name="Watson M."/>
            <person name="Adriaenssens E.M."/>
            <person name="Foster-Nyarko E."/>
            <person name="Jarju S."/>
            <person name="Secka A."/>
            <person name="Antonio M."/>
            <person name="Oren A."/>
            <person name="Chaudhuri R.R."/>
            <person name="La Ragione R."/>
            <person name="Hildebrand F."/>
            <person name="Pallen M.J."/>
        </authorList>
    </citation>
    <scope>NUCLEOTIDE SEQUENCE</scope>
    <source>
        <strain evidence="1">ChiHjej13B12-14962</strain>
    </source>
</reference>